<sequence length="185" mass="20423">MGFWDKFILCQINMDAQNVASQLSGSGLLRTQGLIGGKWTEAYDGSTIKVYNPATGDLIANVSCMGRKETTDAISSAQEAFTSWSKITASERSRCLRKWLEETNGSGIMPKMGNSRYDLLIAHKEELGKLITLEQGKPLKEAIGEVSYGASFIEFYAEEAKRVYGDIIPPTLADRRLFVLKQASI</sequence>
<keyword evidence="1" id="KW-0560">Oxidoreductase</keyword>
<dbReference type="SUPFAM" id="SSF53720">
    <property type="entry name" value="ALDH-like"/>
    <property type="match status" value="1"/>
</dbReference>
<evidence type="ECO:0000259" key="2">
    <source>
        <dbReference type="Pfam" id="PF00171"/>
    </source>
</evidence>
<dbReference type="GO" id="GO:0004777">
    <property type="term" value="F:succinate-semialdehyde dehydrogenase (NAD+) activity"/>
    <property type="evidence" value="ECO:0007669"/>
    <property type="project" value="TreeGrafter"/>
</dbReference>
<dbReference type="AlphaFoldDB" id="A0A7J7L237"/>
<feature type="domain" description="Aldehyde dehydrogenase" evidence="2">
    <location>
        <begin position="39"/>
        <end position="101"/>
    </location>
</feature>
<evidence type="ECO:0000313" key="4">
    <source>
        <dbReference type="Proteomes" id="UP000541444"/>
    </source>
</evidence>
<dbReference type="PANTHER" id="PTHR43353:SF5">
    <property type="entry name" value="SUCCINATE-SEMIALDEHYDE DEHYDROGENASE, MITOCHONDRIAL"/>
    <property type="match status" value="1"/>
</dbReference>
<proteinExistence type="predicted"/>
<dbReference type="OrthoDB" id="310895at2759"/>
<feature type="domain" description="Aldehyde dehydrogenase" evidence="2">
    <location>
        <begin position="117"/>
        <end position="181"/>
    </location>
</feature>
<comment type="caution">
    <text evidence="3">The sequence shown here is derived from an EMBL/GenBank/DDBJ whole genome shotgun (WGS) entry which is preliminary data.</text>
</comment>
<organism evidence="3 4">
    <name type="scientific">Kingdonia uniflora</name>
    <dbReference type="NCBI Taxonomy" id="39325"/>
    <lineage>
        <taxon>Eukaryota</taxon>
        <taxon>Viridiplantae</taxon>
        <taxon>Streptophyta</taxon>
        <taxon>Embryophyta</taxon>
        <taxon>Tracheophyta</taxon>
        <taxon>Spermatophyta</taxon>
        <taxon>Magnoliopsida</taxon>
        <taxon>Ranunculales</taxon>
        <taxon>Circaeasteraceae</taxon>
        <taxon>Kingdonia</taxon>
    </lineage>
</organism>
<dbReference type="InterPro" id="IPR016161">
    <property type="entry name" value="Ald_DH/histidinol_DH"/>
</dbReference>
<dbReference type="Proteomes" id="UP000541444">
    <property type="component" value="Unassembled WGS sequence"/>
</dbReference>
<dbReference type="InterPro" id="IPR016162">
    <property type="entry name" value="Ald_DH_N"/>
</dbReference>
<dbReference type="InterPro" id="IPR015590">
    <property type="entry name" value="Aldehyde_DH_dom"/>
</dbReference>
<dbReference type="GO" id="GO:0009450">
    <property type="term" value="P:gamma-aminobutyric acid catabolic process"/>
    <property type="evidence" value="ECO:0007669"/>
    <property type="project" value="TreeGrafter"/>
</dbReference>
<keyword evidence="4" id="KW-1185">Reference proteome</keyword>
<evidence type="ECO:0000313" key="3">
    <source>
        <dbReference type="EMBL" id="KAF6136638.1"/>
    </source>
</evidence>
<gene>
    <name evidence="3" type="ORF">GIB67_016094</name>
</gene>
<dbReference type="PANTHER" id="PTHR43353">
    <property type="entry name" value="SUCCINATE-SEMIALDEHYDE DEHYDROGENASE, MITOCHONDRIAL"/>
    <property type="match status" value="1"/>
</dbReference>
<accession>A0A7J7L237</accession>
<dbReference type="Gene3D" id="3.40.605.10">
    <property type="entry name" value="Aldehyde Dehydrogenase, Chain A, domain 1"/>
    <property type="match status" value="1"/>
</dbReference>
<name>A0A7J7L237_9MAGN</name>
<evidence type="ECO:0000256" key="1">
    <source>
        <dbReference type="ARBA" id="ARBA00023002"/>
    </source>
</evidence>
<dbReference type="Pfam" id="PF00171">
    <property type="entry name" value="Aldedh"/>
    <property type="match status" value="2"/>
</dbReference>
<dbReference type="EMBL" id="JACGCM010002686">
    <property type="protein sequence ID" value="KAF6136638.1"/>
    <property type="molecule type" value="Genomic_DNA"/>
</dbReference>
<dbReference type="InterPro" id="IPR050740">
    <property type="entry name" value="Aldehyde_DH_Superfamily"/>
</dbReference>
<reference evidence="3 4" key="1">
    <citation type="journal article" date="2020" name="IScience">
        <title>Genome Sequencing of the Endangered Kingdonia uniflora (Circaeasteraceae, Ranunculales) Reveals Potential Mechanisms of Evolutionary Specialization.</title>
        <authorList>
            <person name="Sun Y."/>
            <person name="Deng T."/>
            <person name="Zhang A."/>
            <person name="Moore M.J."/>
            <person name="Landis J.B."/>
            <person name="Lin N."/>
            <person name="Zhang H."/>
            <person name="Zhang X."/>
            <person name="Huang J."/>
            <person name="Zhang X."/>
            <person name="Sun H."/>
            <person name="Wang H."/>
        </authorList>
    </citation>
    <scope>NUCLEOTIDE SEQUENCE [LARGE SCALE GENOMIC DNA]</scope>
    <source>
        <strain evidence="3">TB1705</strain>
        <tissue evidence="3">Leaf</tissue>
    </source>
</reference>
<protein>
    <recommendedName>
        <fullName evidence="2">Aldehyde dehydrogenase domain-containing protein</fullName>
    </recommendedName>
</protein>